<dbReference type="Proteomes" id="UP000177791">
    <property type="component" value="Unassembled WGS sequence"/>
</dbReference>
<keyword evidence="3" id="KW-1185">Reference proteome</keyword>
<accession>A0A1G1T227</accession>
<evidence type="ECO:0000256" key="1">
    <source>
        <dbReference type="SAM" id="SignalP"/>
    </source>
</evidence>
<organism evidence="2 3">
    <name type="scientific">Hymenobacter glacialis</name>
    <dbReference type="NCBI Taxonomy" id="1908236"/>
    <lineage>
        <taxon>Bacteria</taxon>
        <taxon>Pseudomonadati</taxon>
        <taxon>Bacteroidota</taxon>
        <taxon>Cytophagia</taxon>
        <taxon>Cytophagales</taxon>
        <taxon>Hymenobacteraceae</taxon>
        <taxon>Hymenobacter</taxon>
    </lineage>
</organism>
<dbReference type="OrthoDB" id="1150971at2"/>
<sequence length="232" mass="25178">MKKHLLLFALAATTYAAAAQSAAVAPAAPAAAAAPVGYTEMMAATIKELNSTGDPAQLKQLASKFERAGSAAPTDWLPPYYQSYALLLTCFQSQEEGDAKDKYLDQAEARLARARQLRGDEAELLVLQGYIHQARLGISPMLRSVKYSTLANEALAQAKKLNPANPRIYLVQANNLYYTPKMFGGGPEVAKPIYDDAKARYAAYKPAHALLPNWGERQLLSRLKAYETAGAK</sequence>
<reference evidence="2 3" key="1">
    <citation type="submission" date="2016-08" db="EMBL/GenBank/DDBJ databases">
        <title>Hymenobacter coccineus sp. nov., Hymenobacter lapidarius sp. nov. and Hymenobacter glacialis sp. nov., isolated from Antarctic soil.</title>
        <authorList>
            <person name="Sedlacek I."/>
            <person name="Kralova S."/>
            <person name="Kyrova K."/>
            <person name="Maslanova I."/>
            <person name="Stankova E."/>
            <person name="Vrbovska V."/>
            <person name="Nemec M."/>
            <person name="Bartak M."/>
            <person name="Svec P."/>
            <person name="Busse H.-J."/>
            <person name="Pantucek R."/>
        </authorList>
    </citation>
    <scope>NUCLEOTIDE SEQUENCE [LARGE SCALE GENOMIC DNA]</scope>
    <source>
        <strain evidence="2 3">CCM 8648</strain>
    </source>
</reference>
<comment type="caution">
    <text evidence="2">The sequence shown here is derived from an EMBL/GenBank/DDBJ whole genome shotgun (WGS) entry which is preliminary data.</text>
</comment>
<dbReference type="EMBL" id="MDZC01000065">
    <property type="protein sequence ID" value="OGX84943.1"/>
    <property type="molecule type" value="Genomic_DNA"/>
</dbReference>
<dbReference type="AlphaFoldDB" id="A0A1G1T227"/>
<evidence type="ECO:0000313" key="2">
    <source>
        <dbReference type="EMBL" id="OGX84943.1"/>
    </source>
</evidence>
<gene>
    <name evidence="2" type="ORF">BEN48_15400</name>
</gene>
<dbReference type="RefSeq" id="WP_070734532.1">
    <property type="nucleotide sequence ID" value="NZ_MDZC01000065.1"/>
</dbReference>
<feature type="signal peptide" evidence="1">
    <location>
        <begin position="1"/>
        <end position="18"/>
    </location>
</feature>
<protein>
    <submittedName>
        <fullName evidence="2">Uncharacterized protein</fullName>
    </submittedName>
</protein>
<evidence type="ECO:0000313" key="3">
    <source>
        <dbReference type="Proteomes" id="UP000177791"/>
    </source>
</evidence>
<dbReference type="STRING" id="1908236.BEN48_15400"/>
<feature type="chain" id="PRO_5009578737" evidence="1">
    <location>
        <begin position="19"/>
        <end position="232"/>
    </location>
</feature>
<name>A0A1G1T227_9BACT</name>
<proteinExistence type="predicted"/>
<keyword evidence="1" id="KW-0732">Signal</keyword>